<dbReference type="AlphaFoldDB" id="A0AAU9JGK7"/>
<dbReference type="InterPro" id="IPR000668">
    <property type="entry name" value="Peptidase_C1A_C"/>
</dbReference>
<keyword evidence="4" id="KW-0472">Membrane</keyword>
<comment type="caution">
    <text evidence="7">The sequence shown here is derived from an EMBL/GenBank/DDBJ whole genome shotgun (WGS) entry which is preliminary data.</text>
</comment>
<dbReference type="InterPro" id="IPR038765">
    <property type="entry name" value="Papain-like_cys_pep_sf"/>
</dbReference>
<name>A0AAU9JGK7_9CILI</name>
<dbReference type="SMART" id="SM00645">
    <property type="entry name" value="Pept_C1"/>
    <property type="match status" value="1"/>
</dbReference>
<dbReference type="PANTHER" id="PTHR12411">
    <property type="entry name" value="CYSTEINE PROTEASE FAMILY C1-RELATED"/>
    <property type="match status" value="1"/>
</dbReference>
<comment type="similarity">
    <text evidence="1">Belongs to the peptidase C1 family.</text>
</comment>
<gene>
    <name evidence="7" type="ORF">BSTOLATCC_MIC36009</name>
</gene>
<evidence type="ECO:0000256" key="4">
    <source>
        <dbReference type="SAM" id="Phobius"/>
    </source>
</evidence>
<feature type="domain" description="Cathepsin propeptide inhibitor" evidence="6">
    <location>
        <begin position="57"/>
        <end position="113"/>
    </location>
</feature>
<dbReference type="GO" id="GO:0008234">
    <property type="term" value="F:cysteine-type peptidase activity"/>
    <property type="evidence" value="ECO:0007669"/>
    <property type="project" value="InterPro"/>
</dbReference>
<dbReference type="SMART" id="SM00848">
    <property type="entry name" value="Inhibitor_I29"/>
    <property type="match status" value="1"/>
</dbReference>
<dbReference type="GO" id="GO:0006508">
    <property type="term" value="P:proteolysis"/>
    <property type="evidence" value="ECO:0007669"/>
    <property type="project" value="InterPro"/>
</dbReference>
<feature type="domain" description="Peptidase C1A papain C-terminal" evidence="5">
    <location>
        <begin position="139"/>
        <end position="352"/>
    </location>
</feature>
<protein>
    <submittedName>
        <fullName evidence="7">Uncharacterized protein</fullName>
    </submittedName>
</protein>
<dbReference type="SUPFAM" id="SSF54001">
    <property type="entry name" value="Cysteine proteinases"/>
    <property type="match status" value="1"/>
</dbReference>
<dbReference type="InterPro" id="IPR025660">
    <property type="entry name" value="Pept_his_AS"/>
</dbReference>
<dbReference type="InterPro" id="IPR013201">
    <property type="entry name" value="Prot_inhib_I29"/>
</dbReference>
<reference evidence="7" key="1">
    <citation type="submission" date="2021-09" db="EMBL/GenBank/DDBJ databases">
        <authorList>
            <consortium name="AG Swart"/>
            <person name="Singh M."/>
            <person name="Singh A."/>
            <person name="Seah K."/>
            <person name="Emmerich C."/>
        </authorList>
    </citation>
    <scope>NUCLEOTIDE SEQUENCE</scope>
    <source>
        <strain evidence="7">ATCC30299</strain>
    </source>
</reference>
<dbReference type="CDD" id="cd02248">
    <property type="entry name" value="Peptidase_C1A"/>
    <property type="match status" value="1"/>
</dbReference>
<dbReference type="InterPro" id="IPR013128">
    <property type="entry name" value="Peptidase_C1A"/>
</dbReference>
<evidence type="ECO:0000256" key="3">
    <source>
        <dbReference type="ARBA" id="ARBA00023157"/>
    </source>
</evidence>
<dbReference type="PROSITE" id="PS00139">
    <property type="entry name" value="THIOL_PROTEASE_CYS"/>
    <property type="match status" value="1"/>
</dbReference>
<dbReference type="Gene3D" id="3.90.70.10">
    <property type="entry name" value="Cysteine proteinases"/>
    <property type="match status" value="1"/>
</dbReference>
<keyword evidence="4" id="KW-0812">Transmembrane</keyword>
<evidence type="ECO:0000256" key="2">
    <source>
        <dbReference type="ARBA" id="ARBA00023145"/>
    </source>
</evidence>
<dbReference type="Proteomes" id="UP001162131">
    <property type="component" value="Unassembled WGS sequence"/>
</dbReference>
<dbReference type="InterPro" id="IPR000169">
    <property type="entry name" value="Pept_cys_AS"/>
</dbReference>
<dbReference type="InterPro" id="IPR039417">
    <property type="entry name" value="Peptidase_C1A_papain-like"/>
</dbReference>
<accession>A0AAU9JGK7</accession>
<organism evidence="7 8">
    <name type="scientific">Blepharisma stoltei</name>
    <dbReference type="NCBI Taxonomy" id="1481888"/>
    <lineage>
        <taxon>Eukaryota</taxon>
        <taxon>Sar</taxon>
        <taxon>Alveolata</taxon>
        <taxon>Ciliophora</taxon>
        <taxon>Postciliodesmatophora</taxon>
        <taxon>Heterotrichea</taxon>
        <taxon>Heterotrichida</taxon>
        <taxon>Blepharismidae</taxon>
        <taxon>Blepharisma</taxon>
    </lineage>
</organism>
<dbReference type="Pfam" id="PF00112">
    <property type="entry name" value="Peptidase_C1"/>
    <property type="match status" value="1"/>
</dbReference>
<proteinExistence type="inferred from homology"/>
<keyword evidence="2" id="KW-0865">Zymogen</keyword>
<dbReference type="PROSITE" id="PS00639">
    <property type="entry name" value="THIOL_PROTEASE_HIS"/>
    <property type="match status" value="1"/>
</dbReference>
<feature type="transmembrane region" description="Helical" evidence="4">
    <location>
        <begin position="18"/>
        <end position="38"/>
    </location>
</feature>
<keyword evidence="4" id="KW-1133">Transmembrane helix</keyword>
<evidence type="ECO:0000313" key="8">
    <source>
        <dbReference type="Proteomes" id="UP001162131"/>
    </source>
</evidence>
<evidence type="ECO:0000313" key="7">
    <source>
        <dbReference type="EMBL" id="CAG9324212.1"/>
    </source>
</evidence>
<dbReference type="Pfam" id="PF08246">
    <property type="entry name" value="Inhibitor_I29"/>
    <property type="match status" value="1"/>
</dbReference>
<evidence type="ECO:0000256" key="1">
    <source>
        <dbReference type="ARBA" id="ARBA00008455"/>
    </source>
</evidence>
<sequence>MDHLYFSDFPKKDNKKKYIFALVGAIGLICVLGAIFVLSSSHSTPALQQFSAEEDEFQAWMKLYNKVYKTQEEYERRLKTSQENSVIIRIHNSLDYDFVLGSNQFADMDYHEFATTYLRTLVPKREETVRVAARTLKSYPSSVDWREQGAVTSVKNQGSCGSCWAFSAAGSIEGAWFLAGNELVSLSEQELIDCSYSYGNQGCNGGWMDSAFQFVAKYGITSNSSYPYTGTNSTCNEALASNKIATITNYTDVEPNSASALHEAIALNPVSVAVEASFWAWQLYKSGVITKNCGTNLNHGVLAVGYNDDATPPYYIIKNSWGTTWGEAGYCRLGIKDGEGVCGVQMAPSYPVV</sequence>
<keyword evidence="8" id="KW-1185">Reference proteome</keyword>
<evidence type="ECO:0000259" key="6">
    <source>
        <dbReference type="SMART" id="SM00848"/>
    </source>
</evidence>
<dbReference type="EMBL" id="CAJZBQ010000036">
    <property type="protein sequence ID" value="CAG9324212.1"/>
    <property type="molecule type" value="Genomic_DNA"/>
</dbReference>
<evidence type="ECO:0000259" key="5">
    <source>
        <dbReference type="SMART" id="SM00645"/>
    </source>
</evidence>
<dbReference type="FunFam" id="3.90.70.10:FF:000039">
    <property type="entry name" value="Cysteine proteinase 2, putative"/>
    <property type="match status" value="1"/>
</dbReference>
<dbReference type="PRINTS" id="PR00705">
    <property type="entry name" value="PAPAIN"/>
</dbReference>
<keyword evidence="3" id="KW-1015">Disulfide bond</keyword>